<sequence>MGRERGWVAVSVRTYHSHRSSQQQQQRVLQQDYTVDESGATLNAVKSSSDIREEERLAQAGSSSSPTTSIFIRDWKLSGRRAYIRYEREDSCFWFNPVVDDHRPSSSTPGFPCNRGDIFLKLGMRGARLIPWRLREGDVFRLGQAYVLVAKVRASSDERMDVSTLSPYDEEAAAAAAAEEAEMEGDDSADEEGGQRASERTEPKDAPQCYICYEEGHVGNPLINPCQCAGSVKYVHLNCLQRWIQPEGSSAVNTHCPVCKARYPEKTQAMMVRPPAILLESWSNHRTLKLRHWVSFAQHGTASLGRFTDHNDVVIPDHSVSGEHALIVHAKDEFWLHDRESSNGSFIRLCTPLKLQFGESLHLKMGKSLLQLQAKRSRWLRLRMRLNMLRLGGSSEDGVRDPRGSGADRDCLPPVQPGQRTARSFSAEGDAPLAAAEGEGSPSEAALLTDDNVA</sequence>
<organism evidence="9">
    <name type="scientific">Haptolina brevifila</name>
    <dbReference type="NCBI Taxonomy" id="156173"/>
    <lineage>
        <taxon>Eukaryota</taxon>
        <taxon>Haptista</taxon>
        <taxon>Haptophyta</taxon>
        <taxon>Prymnesiophyceae</taxon>
        <taxon>Prymnesiales</taxon>
        <taxon>Prymnesiaceae</taxon>
        <taxon>Haptolina</taxon>
    </lineage>
</organism>
<feature type="compositionally biased region" description="Acidic residues" evidence="5">
    <location>
        <begin position="179"/>
        <end position="192"/>
    </location>
</feature>
<dbReference type="SUPFAM" id="SSF57850">
    <property type="entry name" value="RING/U-box"/>
    <property type="match status" value="1"/>
</dbReference>
<evidence type="ECO:0008006" key="10">
    <source>
        <dbReference type="Google" id="ProtNLM"/>
    </source>
</evidence>
<evidence type="ECO:0000256" key="2">
    <source>
        <dbReference type="ARBA" id="ARBA00022771"/>
    </source>
</evidence>
<feature type="domain" description="RING-type" evidence="7">
    <location>
        <begin position="209"/>
        <end position="260"/>
    </location>
</feature>
<dbReference type="AlphaFoldDB" id="A0A7S2NH20"/>
<feature type="compositionally biased region" description="Low complexity" evidence="5">
    <location>
        <begin position="434"/>
        <end position="446"/>
    </location>
</feature>
<dbReference type="CDD" id="cd16495">
    <property type="entry name" value="RING_CH-C4HC3_MARCH"/>
    <property type="match status" value="1"/>
</dbReference>
<dbReference type="EMBL" id="HBGU01074593">
    <property type="protein sequence ID" value="CAD9538555.1"/>
    <property type="molecule type" value="Transcribed_RNA"/>
</dbReference>
<evidence type="ECO:0000256" key="5">
    <source>
        <dbReference type="SAM" id="MobiDB-lite"/>
    </source>
</evidence>
<dbReference type="PROSITE" id="PS50089">
    <property type="entry name" value="ZF_RING_2"/>
    <property type="match status" value="1"/>
</dbReference>
<dbReference type="CDD" id="cd00060">
    <property type="entry name" value="FHA"/>
    <property type="match status" value="1"/>
</dbReference>
<dbReference type="SUPFAM" id="SSF49879">
    <property type="entry name" value="SMAD/FHA domain"/>
    <property type="match status" value="1"/>
</dbReference>
<evidence type="ECO:0000256" key="3">
    <source>
        <dbReference type="ARBA" id="ARBA00022833"/>
    </source>
</evidence>
<accession>A0A7S2NH20</accession>
<evidence type="ECO:0000313" key="9">
    <source>
        <dbReference type="EMBL" id="CAD9538555.1"/>
    </source>
</evidence>
<evidence type="ECO:0000259" key="6">
    <source>
        <dbReference type="PROSITE" id="PS50006"/>
    </source>
</evidence>
<dbReference type="PROSITE" id="PS50006">
    <property type="entry name" value="FHA_DOMAIN"/>
    <property type="match status" value="1"/>
</dbReference>
<keyword evidence="3" id="KW-0862">Zinc</keyword>
<dbReference type="InterPro" id="IPR001841">
    <property type="entry name" value="Znf_RING"/>
</dbReference>
<gene>
    <name evidence="9" type="ORF">CBRE1094_LOCUS40647</name>
</gene>
<dbReference type="InterPro" id="IPR008984">
    <property type="entry name" value="SMAD_FHA_dom_sf"/>
</dbReference>
<feature type="region of interest" description="Disordered" evidence="5">
    <location>
        <begin position="44"/>
        <end position="67"/>
    </location>
</feature>
<evidence type="ECO:0000256" key="4">
    <source>
        <dbReference type="PROSITE-ProRule" id="PRU00175"/>
    </source>
</evidence>
<dbReference type="InterPro" id="IPR000253">
    <property type="entry name" value="FHA_dom"/>
</dbReference>
<dbReference type="SMART" id="SM00744">
    <property type="entry name" value="RINGv"/>
    <property type="match status" value="1"/>
</dbReference>
<dbReference type="Pfam" id="PF12906">
    <property type="entry name" value="RINGv"/>
    <property type="match status" value="1"/>
</dbReference>
<proteinExistence type="predicted"/>
<protein>
    <recommendedName>
        <fullName evidence="10">RING-CH-type domain-containing protein</fullName>
    </recommendedName>
</protein>
<evidence type="ECO:0000259" key="8">
    <source>
        <dbReference type="PROSITE" id="PS51292"/>
    </source>
</evidence>
<dbReference type="InterPro" id="IPR013083">
    <property type="entry name" value="Znf_RING/FYVE/PHD"/>
</dbReference>
<feature type="compositionally biased region" description="Basic and acidic residues" evidence="5">
    <location>
        <begin position="397"/>
        <end position="411"/>
    </location>
</feature>
<reference evidence="9" key="1">
    <citation type="submission" date="2021-01" db="EMBL/GenBank/DDBJ databases">
        <authorList>
            <person name="Corre E."/>
            <person name="Pelletier E."/>
            <person name="Niang G."/>
            <person name="Scheremetjew M."/>
            <person name="Finn R."/>
            <person name="Kale V."/>
            <person name="Holt S."/>
            <person name="Cochrane G."/>
            <person name="Meng A."/>
            <person name="Brown T."/>
            <person name="Cohen L."/>
        </authorList>
    </citation>
    <scope>NUCLEOTIDE SEQUENCE</scope>
    <source>
        <strain evidence="9">UTEX LB 985</strain>
    </source>
</reference>
<dbReference type="Gene3D" id="2.60.200.20">
    <property type="match status" value="1"/>
</dbReference>
<evidence type="ECO:0000256" key="1">
    <source>
        <dbReference type="ARBA" id="ARBA00022723"/>
    </source>
</evidence>
<feature type="domain" description="FHA" evidence="6">
    <location>
        <begin position="302"/>
        <end position="347"/>
    </location>
</feature>
<dbReference type="Gene3D" id="3.30.40.10">
    <property type="entry name" value="Zinc/RING finger domain, C3HC4 (zinc finger)"/>
    <property type="match status" value="1"/>
</dbReference>
<feature type="region of interest" description="Disordered" evidence="5">
    <location>
        <begin position="171"/>
        <end position="202"/>
    </location>
</feature>
<feature type="compositionally biased region" description="Basic and acidic residues" evidence="5">
    <location>
        <begin position="193"/>
        <end position="202"/>
    </location>
</feature>
<dbReference type="Pfam" id="PF00498">
    <property type="entry name" value="FHA"/>
    <property type="match status" value="1"/>
</dbReference>
<evidence type="ECO:0000259" key="7">
    <source>
        <dbReference type="PROSITE" id="PS50089"/>
    </source>
</evidence>
<dbReference type="InterPro" id="IPR011016">
    <property type="entry name" value="Znf_RING-CH"/>
</dbReference>
<dbReference type="GO" id="GO:0008270">
    <property type="term" value="F:zinc ion binding"/>
    <property type="evidence" value="ECO:0007669"/>
    <property type="project" value="UniProtKB-KW"/>
</dbReference>
<feature type="region of interest" description="Disordered" evidence="5">
    <location>
        <begin position="393"/>
        <end position="454"/>
    </location>
</feature>
<feature type="domain" description="RING-CH-type" evidence="8">
    <location>
        <begin position="201"/>
        <end position="266"/>
    </location>
</feature>
<keyword evidence="1" id="KW-0479">Metal-binding</keyword>
<dbReference type="PROSITE" id="PS51292">
    <property type="entry name" value="ZF_RING_CH"/>
    <property type="match status" value="1"/>
</dbReference>
<keyword evidence="2 4" id="KW-0863">Zinc-finger</keyword>
<dbReference type="PANTHER" id="PTHR46210:SF1">
    <property type="entry name" value="FHA DOMAIN-CONTAINING PROTEIN"/>
    <property type="match status" value="1"/>
</dbReference>
<dbReference type="PANTHER" id="PTHR46210">
    <property type="entry name" value="FHA DOMAIN-CONTAINING PROTEIN"/>
    <property type="match status" value="1"/>
</dbReference>
<name>A0A7S2NH20_9EUKA</name>